<feature type="transmembrane region" description="Helical" evidence="8">
    <location>
        <begin position="538"/>
        <end position="558"/>
    </location>
</feature>
<evidence type="ECO:0000256" key="4">
    <source>
        <dbReference type="ARBA" id="ARBA00022692"/>
    </source>
</evidence>
<protein>
    <submittedName>
        <fullName evidence="10">MFS transporter</fullName>
    </submittedName>
</protein>
<organism evidence="10 11">
    <name type="scientific">Raineyella fluvialis</name>
    <dbReference type="NCBI Taxonomy" id="2662261"/>
    <lineage>
        <taxon>Bacteria</taxon>
        <taxon>Bacillati</taxon>
        <taxon>Actinomycetota</taxon>
        <taxon>Actinomycetes</taxon>
        <taxon>Propionibacteriales</taxon>
        <taxon>Propionibacteriaceae</taxon>
        <taxon>Raineyella</taxon>
    </lineage>
</organism>
<dbReference type="AlphaFoldDB" id="A0A5Q2FEC6"/>
<dbReference type="InterPro" id="IPR036259">
    <property type="entry name" value="MFS_trans_sf"/>
</dbReference>
<feature type="transmembrane region" description="Helical" evidence="8">
    <location>
        <begin position="327"/>
        <end position="349"/>
    </location>
</feature>
<evidence type="ECO:0000256" key="6">
    <source>
        <dbReference type="ARBA" id="ARBA00023136"/>
    </source>
</evidence>
<feature type="domain" description="Major facilitator superfamily (MFS) profile" evidence="9">
    <location>
        <begin position="158"/>
        <end position="564"/>
    </location>
</feature>
<dbReference type="EMBL" id="CP045725">
    <property type="protein sequence ID" value="QGF23824.1"/>
    <property type="molecule type" value="Genomic_DNA"/>
</dbReference>
<feature type="transmembrane region" description="Helical" evidence="8">
    <location>
        <begin position="231"/>
        <end position="249"/>
    </location>
</feature>
<accession>A0A5Q2FEC6</accession>
<feature type="compositionally biased region" description="Basic and acidic residues" evidence="7">
    <location>
        <begin position="10"/>
        <end position="37"/>
    </location>
</feature>
<sequence length="589" mass="63308">MGGGQRQTRTLRDLGDAEHGAAGRERLDHPHRPGNDRFTTRRVCHAAVPPSSTAPGRHFPFSECTACRQSAPSGSLRTFHEPVPHWGGRDIRTRLRMQRRLPCRTAGETMDPHRPTGPSARTTPDHRPPHLTVDGIDLTIGSIVDTRGGATLVNAKKSALAGFVGSTLEYYDFFIYGLCAALIFPRLFFHTSSPALATLMSLASFGVAYVIRPLGALVLGHFGDTIGRKQVMVLTLVLMGAASVGIGLLPTYDAIGAWAPTLLLVLRLVQGFSAGGEAAGASTLTLEHSPEGRRGFFTSFAMAGFAAGMVIANLVFLPVAALPDAALYAWGWRIPFLASVVVIVIGYVVRRSLEEPEVFVEEAEHEAQVVPVAALFRTQAADVARVVAMSIFNIFQSLFAVWSLGYATHEGLSRTTMLWVSIAANGLAIAAIPFWGWVSDRVGRRPVWIAAILGCIPAFFFYMWSLQQHNYAVVFLAGMVFAGFVYCGVNGLWPSFFTELFAPRVRYSGFAIGTQIGFMIGGFAPAVAAALLGPGTWGWLPVLVFAAVCAVISAVAALSARETAFTPLVDLGPGLLRTEAQPRRLGVKV</sequence>
<dbReference type="PROSITE" id="PS00217">
    <property type="entry name" value="SUGAR_TRANSPORT_2"/>
    <property type="match status" value="1"/>
</dbReference>
<dbReference type="KEGG" id="rain:Rai3103_09225"/>
<evidence type="ECO:0000313" key="11">
    <source>
        <dbReference type="Proteomes" id="UP000386847"/>
    </source>
</evidence>
<dbReference type="Gene3D" id="1.20.1250.20">
    <property type="entry name" value="MFS general substrate transporter like domains"/>
    <property type="match status" value="2"/>
</dbReference>
<dbReference type="PANTHER" id="PTHR43045">
    <property type="entry name" value="SHIKIMATE TRANSPORTER"/>
    <property type="match status" value="1"/>
</dbReference>
<dbReference type="InterPro" id="IPR005829">
    <property type="entry name" value="Sugar_transporter_CS"/>
</dbReference>
<keyword evidence="5 8" id="KW-1133">Transmembrane helix</keyword>
<evidence type="ECO:0000256" key="1">
    <source>
        <dbReference type="ARBA" id="ARBA00004651"/>
    </source>
</evidence>
<reference evidence="10 11" key="1">
    <citation type="submission" date="2019-10" db="EMBL/GenBank/DDBJ databases">
        <title>Genomic analysis of Raineyella sp. CBA3103.</title>
        <authorList>
            <person name="Roh S.W."/>
        </authorList>
    </citation>
    <scope>NUCLEOTIDE SEQUENCE [LARGE SCALE GENOMIC DNA]</scope>
    <source>
        <strain evidence="10 11">CBA3103</strain>
    </source>
</reference>
<feature type="transmembrane region" description="Helical" evidence="8">
    <location>
        <begin position="170"/>
        <end position="189"/>
    </location>
</feature>
<dbReference type="GO" id="GO:0022857">
    <property type="term" value="F:transmembrane transporter activity"/>
    <property type="evidence" value="ECO:0007669"/>
    <property type="project" value="InterPro"/>
</dbReference>
<dbReference type="InterPro" id="IPR011701">
    <property type="entry name" value="MFS"/>
</dbReference>
<dbReference type="Pfam" id="PF07690">
    <property type="entry name" value="MFS_1"/>
    <property type="match status" value="1"/>
</dbReference>
<feature type="transmembrane region" description="Helical" evidence="8">
    <location>
        <begin position="447"/>
        <end position="465"/>
    </location>
</feature>
<feature type="transmembrane region" description="Helical" evidence="8">
    <location>
        <begin position="505"/>
        <end position="532"/>
    </location>
</feature>
<evidence type="ECO:0000313" key="10">
    <source>
        <dbReference type="EMBL" id="QGF23824.1"/>
    </source>
</evidence>
<name>A0A5Q2FEC6_9ACTN</name>
<evidence type="ECO:0000256" key="3">
    <source>
        <dbReference type="ARBA" id="ARBA00022475"/>
    </source>
</evidence>
<dbReference type="CDD" id="cd17369">
    <property type="entry name" value="MFS_ShiA_like"/>
    <property type="match status" value="1"/>
</dbReference>
<dbReference type="GO" id="GO:0005886">
    <property type="term" value="C:plasma membrane"/>
    <property type="evidence" value="ECO:0007669"/>
    <property type="project" value="UniProtKB-SubCell"/>
</dbReference>
<dbReference type="PANTHER" id="PTHR43045:SF1">
    <property type="entry name" value="SHIKIMATE TRANSPORTER"/>
    <property type="match status" value="1"/>
</dbReference>
<feature type="transmembrane region" description="Helical" evidence="8">
    <location>
        <begin position="195"/>
        <end position="219"/>
    </location>
</feature>
<dbReference type="Proteomes" id="UP000386847">
    <property type="component" value="Chromosome"/>
</dbReference>
<feature type="region of interest" description="Disordered" evidence="7">
    <location>
        <begin position="103"/>
        <end position="130"/>
    </location>
</feature>
<feature type="transmembrane region" description="Helical" evidence="8">
    <location>
        <begin position="386"/>
        <end position="405"/>
    </location>
</feature>
<evidence type="ECO:0000256" key="8">
    <source>
        <dbReference type="SAM" id="Phobius"/>
    </source>
</evidence>
<keyword evidence="6 8" id="KW-0472">Membrane</keyword>
<evidence type="ECO:0000259" key="9">
    <source>
        <dbReference type="PROSITE" id="PS50850"/>
    </source>
</evidence>
<feature type="transmembrane region" description="Helical" evidence="8">
    <location>
        <begin position="417"/>
        <end position="435"/>
    </location>
</feature>
<gene>
    <name evidence="10" type="ORF">Rai3103_09225</name>
</gene>
<proteinExistence type="predicted"/>
<feature type="transmembrane region" description="Helical" evidence="8">
    <location>
        <begin position="471"/>
        <end position="493"/>
    </location>
</feature>
<dbReference type="InterPro" id="IPR020846">
    <property type="entry name" value="MFS_dom"/>
</dbReference>
<dbReference type="SUPFAM" id="SSF103473">
    <property type="entry name" value="MFS general substrate transporter"/>
    <property type="match status" value="1"/>
</dbReference>
<comment type="subcellular location">
    <subcellularLocation>
        <location evidence="1">Cell membrane</location>
        <topology evidence="1">Multi-pass membrane protein</topology>
    </subcellularLocation>
</comment>
<evidence type="ECO:0000256" key="2">
    <source>
        <dbReference type="ARBA" id="ARBA00022448"/>
    </source>
</evidence>
<feature type="region of interest" description="Disordered" evidence="7">
    <location>
        <begin position="1"/>
        <end position="37"/>
    </location>
</feature>
<evidence type="ECO:0000256" key="7">
    <source>
        <dbReference type="SAM" id="MobiDB-lite"/>
    </source>
</evidence>
<keyword evidence="11" id="KW-1185">Reference proteome</keyword>
<keyword evidence="4 8" id="KW-0812">Transmembrane</keyword>
<evidence type="ECO:0000256" key="5">
    <source>
        <dbReference type="ARBA" id="ARBA00022989"/>
    </source>
</evidence>
<feature type="transmembrane region" description="Helical" evidence="8">
    <location>
        <begin position="296"/>
        <end position="321"/>
    </location>
</feature>
<dbReference type="PROSITE" id="PS50850">
    <property type="entry name" value="MFS"/>
    <property type="match status" value="1"/>
</dbReference>
<keyword evidence="2" id="KW-0813">Transport</keyword>
<keyword evidence="3" id="KW-1003">Cell membrane</keyword>